<organism evidence="1 2">
    <name type="scientific">Eleusine coracana subsp. coracana</name>
    <dbReference type="NCBI Taxonomy" id="191504"/>
    <lineage>
        <taxon>Eukaryota</taxon>
        <taxon>Viridiplantae</taxon>
        <taxon>Streptophyta</taxon>
        <taxon>Embryophyta</taxon>
        <taxon>Tracheophyta</taxon>
        <taxon>Spermatophyta</taxon>
        <taxon>Magnoliopsida</taxon>
        <taxon>Liliopsida</taxon>
        <taxon>Poales</taxon>
        <taxon>Poaceae</taxon>
        <taxon>PACMAD clade</taxon>
        <taxon>Chloridoideae</taxon>
        <taxon>Cynodonteae</taxon>
        <taxon>Eleusininae</taxon>
        <taxon>Eleusine</taxon>
    </lineage>
</organism>
<protein>
    <submittedName>
        <fullName evidence="1">Uncharacterized protein</fullName>
    </submittedName>
</protein>
<dbReference type="AlphaFoldDB" id="A0AAV5DHR8"/>
<comment type="caution">
    <text evidence="1">The sequence shown here is derived from an EMBL/GenBank/DDBJ whole genome shotgun (WGS) entry which is preliminary data.</text>
</comment>
<accession>A0AAV5DHR8</accession>
<sequence>MEAIMDEPEEQGEMSKTPEEVVAQVLSSTKFLQNAGLQSVAAKRSSKSEYVARVHELEAEVLAEKQGAAAQQDKVEVLEVPRDKQKEEIKALKKHAEENDAIL</sequence>
<reference evidence="1" key="1">
    <citation type="journal article" date="2018" name="DNA Res.">
        <title>Multiple hybrid de novo genome assembly of finger millet, an orphan allotetraploid crop.</title>
        <authorList>
            <person name="Hatakeyama M."/>
            <person name="Aluri S."/>
            <person name="Balachadran M.T."/>
            <person name="Sivarajan S.R."/>
            <person name="Patrignani A."/>
            <person name="Gruter S."/>
            <person name="Poveda L."/>
            <person name="Shimizu-Inatsugi R."/>
            <person name="Baeten J."/>
            <person name="Francoijs K.J."/>
            <person name="Nataraja K.N."/>
            <person name="Reddy Y.A.N."/>
            <person name="Phadnis S."/>
            <person name="Ravikumar R.L."/>
            <person name="Schlapbach R."/>
            <person name="Sreeman S.M."/>
            <person name="Shimizu K.K."/>
        </authorList>
    </citation>
    <scope>NUCLEOTIDE SEQUENCE</scope>
</reference>
<evidence type="ECO:0000313" key="2">
    <source>
        <dbReference type="Proteomes" id="UP001054889"/>
    </source>
</evidence>
<proteinExistence type="predicted"/>
<name>A0AAV5DHR8_ELECO</name>
<reference evidence="1" key="2">
    <citation type="submission" date="2021-12" db="EMBL/GenBank/DDBJ databases">
        <title>Resequencing data analysis of finger millet.</title>
        <authorList>
            <person name="Hatakeyama M."/>
            <person name="Aluri S."/>
            <person name="Balachadran M.T."/>
            <person name="Sivarajan S.R."/>
            <person name="Poveda L."/>
            <person name="Shimizu-Inatsugi R."/>
            <person name="Schlapbach R."/>
            <person name="Sreeman S.M."/>
            <person name="Shimizu K.K."/>
        </authorList>
    </citation>
    <scope>NUCLEOTIDE SEQUENCE</scope>
</reference>
<dbReference type="Proteomes" id="UP001054889">
    <property type="component" value="Unassembled WGS sequence"/>
</dbReference>
<gene>
    <name evidence="1" type="primary">ga27922</name>
    <name evidence="1" type="ORF">PR202_ga27922</name>
</gene>
<evidence type="ECO:0000313" key="1">
    <source>
        <dbReference type="EMBL" id="GJN09874.1"/>
    </source>
</evidence>
<dbReference type="EMBL" id="BQKI01000017">
    <property type="protein sequence ID" value="GJN09874.1"/>
    <property type="molecule type" value="Genomic_DNA"/>
</dbReference>
<keyword evidence="2" id="KW-1185">Reference proteome</keyword>